<dbReference type="Gene3D" id="1.10.357.10">
    <property type="entry name" value="Tetracycline Repressor, domain 2"/>
    <property type="match status" value="1"/>
</dbReference>
<evidence type="ECO:0000313" key="6">
    <source>
        <dbReference type="EMBL" id="KXF83097.1"/>
    </source>
</evidence>
<keyword evidence="3" id="KW-0804">Transcription</keyword>
<dbReference type="RefSeq" id="WP_067410665.1">
    <property type="nucleotide sequence ID" value="NZ_LNTY01000006.1"/>
</dbReference>
<protein>
    <submittedName>
        <fullName evidence="6">Transcriptional regulator</fullName>
    </submittedName>
</protein>
<evidence type="ECO:0000256" key="3">
    <source>
        <dbReference type="ARBA" id="ARBA00023163"/>
    </source>
</evidence>
<dbReference type="InterPro" id="IPR001647">
    <property type="entry name" value="HTH_TetR"/>
</dbReference>
<name>A0A135ICA7_9GAMM</name>
<dbReference type="InterPro" id="IPR009057">
    <property type="entry name" value="Homeodomain-like_sf"/>
</dbReference>
<dbReference type="Gene3D" id="1.10.10.60">
    <property type="entry name" value="Homeodomain-like"/>
    <property type="match status" value="1"/>
</dbReference>
<keyword evidence="7" id="KW-1185">Reference proteome</keyword>
<reference evidence="6 7" key="1">
    <citation type="submission" date="2015-11" db="EMBL/GenBank/DDBJ databases">
        <title>Genomic Taxonomy of the Vibrionaceae.</title>
        <authorList>
            <person name="Gomez-Gil B."/>
            <person name="Enciso-Ibarra J."/>
        </authorList>
    </citation>
    <scope>NUCLEOTIDE SEQUENCE [LARGE SCALE GENOMIC DNA]</scope>
    <source>
        <strain evidence="6 7">CAIM 912</strain>
    </source>
</reference>
<evidence type="ECO:0000256" key="4">
    <source>
        <dbReference type="PROSITE-ProRule" id="PRU00335"/>
    </source>
</evidence>
<evidence type="ECO:0000313" key="7">
    <source>
        <dbReference type="Proteomes" id="UP000070529"/>
    </source>
</evidence>
<dbReference type="SUPFAM" id="SSF48498">
    <property type="entry name" value="Tetracyclin repressor-like, C-terminal domain"/>
    <property type="match status" value="1"/>
</dbReference>
<keyword evidence="1" id="KW-0805">Transcription regulation</keyword>
<dbReference type="Pfam" id="PF16925">
    <property type="entry name" value="TetR_C_13"/>
    <property type="match status" value="1"/>
</dbReference>
<organism evidence="6 7">
    <name type="scientific">Enterovibrio coralii</name>
    <dbReference type="NCBI Taxonomy" id="294935"/>
    <lineage>
        <taxon>Bacteria</taxon>
        <taxon>Pseudomonadati</taxon>
        <taxon>Pseudomonadota</taxon>
        <taxon>Gammaproteobacteria</taxon>
        <taxon>Vibrionales</taxon>
        <taxon>Vibrionaceae</taxon>
        <taxon>Enterovibrio</taxon>
    </lineage>
</organism>
<dbReference type="Proteomes" id="UP000070529">
    <property type="component" value="Unassembled WGS sequence"/>
</dbReference>
<dbReference type="Pfam" id="PF00440">
    <property type="entry name" value="TetR_N"/>
    <property type="match status" value="1"/>
</dbReference>
<dbReference type="OrthoDB" id="326421at2"/>
<comment type="caution">
    <text evidence="6">The sequence shown here is derived from an EMBL/GenBank/DDBJ whole genome shotgun (WGS) entry which is preliminary data.</text>
</comment>
<dbReference type="STRING" id="294935.ATN88_05110"/>
<sequence>MSKKKQTREQILTIAFDMASEEGLESLTIGELAKRVGMSKSGLFAHFNARANLQAAVVVYAGERFAERVIVPVRETQHTSYESKLRHLMDNWMSWNGSFQGSCMFLDAWRETSSDDDVMQKALEATTNRWLHYLQIQFEKGIEAGEFKQELDCWQLVYKLYGLYLSSHLFRKLDLETEQGQRFWSGIDDLFSVIKR</sequence>
<dbReference type="PROSITE" id="PS50977">
    <property type="entry name" value="HTH_TETR_2"/>
    <property type="match status" value="1"/>
</dbReference>
<dbReference type="SUPFAM" id="SSF46689">
    <property type="entry name" value="Homeodomain-like"/>
    <property type="match status" value="1"/>
</dbReference>
<keyword evidence="2 4" id="KW-0238">DNA-binding</keyword>
<dbReference type="PANTHER" id="PTHR47506:SF6">
    <property type="entry name" value="HTH-TYPE TRANSCRIPTIONAL REPRESSOR NEMR"/>
    <property type="match status" value="1"/>
</dbReference>
<evidence type="ECO:0000259" key="5">
    <source>
        <dbReference type="PROSITE" id="PS50977"/>
    </source>
</evidence>
<gene>
    <name evidence="6" type="ORF">ATN88_05110</name>
</gene>
<dbReference type="GO" id="GO:0003677">
    <property type="term" value="F:DNA binding"/>
    <property type="evidence" value="ECO:0007669"/>
    <property type="project" value="UniProtKB-UniRule"/>
</dbReference>
<feature type="domain" description="HTH tetR-type" evidence="5">
    <location>
        <begin position="5"/>
        <end position="65"/>
    </location>
</feature>
<dbReference type="InterPro" id="IPR036271">
    <property type="entry name" value="Tet_transcr_reg_TetR-rel_C_sf"/>
</dbReference>
<accession>A0A135ICA7</accession>
<dbReference type="AlphaFoldDB" id="A0A135ICA7"/>
<dbReference type="PANTHER" id="PTHR47506">
    <property type="entry name" value="TRANSCRIPTIONAL REGULATORY PROTEIN"/>
    <property type="match status" value="1"/>
</dbReference>
<evidence type="ECO:0000256" key="1">
    <source>
        <dbReference type="ARBA" id="ARBA00023015"/>
    </source>
</evidence>
<evidence type="ECO:0000256" key="2">
    <source>
        <dbReference type="ARBA" id="ARBA00023125"/>
    </source>
</evidence>
<dbReference type="EMBL" id="LNTY01000006">
    <property type="protein sequence ID" value="KXF83097.1"/>
    <property type="molecule type" value="Genomic_DNA"/>
</dbReference>
<dbReference type="InterPro" id="IPR011075">
    <property type="entry name" value="TetR_C"/>
</dbReference>
<feature type="DNA-binding region" description="H-T-H motif" evidence="4">
    <location>
        <begin position="28"/>
        <end position="47"/>
    </location>
</feature>
<proteinExistence type="predicted"/>